<evidence type="ECO:0000313" key="10">
    <source>
        <dbReference type="Proteomes" id="UP000298714"/>
    </source>
</evidence>
<dbReference type="GO" id="GO:0046872">
    <property type="term" value="F:metal ion binding"/>
    <property type="evidence" value="ECO:0007669"/>
    <property type="project" value="UniProtKB-KW"/>
</dbReference>
<feature type="chain" id="PRO_5020337062" evidence="7">
    <location>
        <begin position="40"/>
        <end position="155"/>
    </location>
</feature>
<keyword evidence="5 6" id="KW-0408">Iron</keyword>
<dbReference type="InterPro" id="IPR036909">
    <property type="entry name" value="Cyt_c-like_dom_sf"/>
</dbReference>
<evidence type="ECO:0000259" key="8">
    <source>
        <dbReference type="PROSITE" id="PS51007"/>
    </source>
</evidence>
<evidence type="ECO:0000256" key="4">
    <source>
        <dbReference type="ARBA" id="ARBA00022982"/>
    </source>
</evidence>
<sequence>MQDTQATAMQRQTIMRTGMQAARLGMLLTAAVLAMPAQAQDAQDPIVGQKLFRQRCASCHWIVDKPGRLTKSGPPLAGLFGRVAGTYPGFSEYSSGLVEWGKTWTPAALDTYIADPKTIAANTSMRIGYAGVRNSQDRAHIIAYLKLAASDPKAD</sequence>
<keyword evidence="7" id="KW-0732">Signal</keyword>
<gene>
    <name evidence="9" type="ORF">E6W36_13125</name>
</gene>
<dbReference type="EMBL" id="CP039704">
    <property type="protein sequence ID" value="QCI80107.1"/>
    <property type="molecule type" value="Genomic_DNA"/>
</dbReference>
<dbReference type="KEGG" id="hgn:E6W36_13125"/>
<feature type="signal peptide" evidence="7">
    <location>
        <begin position="1"/>
        <end position="39"/>
    </location>
</feature>
<evidence type="ECO:0000256" key="1">
    <source>
        <dbReference type="ARBA" id="ARBA00022448"/>
    </source>
</evidence>
<proteinExistence type="predicted"/>
<dbReference type="InterPro" id="IPR002327">
    <property type="entry name" value="Cyt_c_1A/1B"/>
</dbReference>
<reference evidence="10" key="1">
    <citation type="submission" date="2019-04" db="EMBL/GenBank/DDBJ databases">
        <title>Complete genome sequence of Sphingomonas sp. W1-2-3.</title>
        <authorList>
            <person name="Im W.T."/>
        </authorList>
    </citation>
    <scope>NUCLEOTIDE SEQUENCE [LARGE SCALE GENOMIC DNA]</scope>
    <source>
        <strain evidence="10">W1-2-3</strain>
    </source>
</reference>
<dbReference type="GO" id="GO:0020037">
    <property type="term" value="F:heme binding"/>
    <property type="evidence" value="ECO:0007669"/>
    <property type="project" value="InterPro"/>
</dbReference>
<name>A0A4D7CA60_9SPHN</name>
<dbReference type="AlphaFoldDB" id="A0A4D7CA60"/>
<evidence type="ECO:0000256" key="6">
    <source>
        <dbReference type="PROSITE-ProRule" id="PRU00433"/>
    </source>
</evidence>
<keyword evidence="3 6" id="KW-0479">Metal-binding</keyword>
<dbReference type="InterPro" id="IPR009056">
    <property type="entry name" value="Cyt_c-like_dom"/>
</dbReference>
<accession>A0A4D7CA60</accession>
<keyword evidence="4" id="KW-0249">Electron transport</keyword>
<dbReference type="Proteomes" id="UP000298714">
    <property type="component" value="Chromosome"/>
</dbReference>
<protein>
    <submittedName>
        <fullName evidence="9">C-type cytochrome</fullName>
    </submittedName>
</protein>
<dbReference type="PANTHER" id="PTHR11961">
    <property type="entry name" value="CYTOCHROME C"/>
    <property type="match status" value="1"/>
</dbReference>
<dbReference type="Gene3D" id="1.10.760.10">
    <property type="entry name" value="Cytochrome c-like domain"/>
    <property type="match status" value="1"/>
</dbReference>
<evidence type="ECO:0000256" key="2">
    <source>
        <dbReference type="ARBA" id="ARBA00022617"/>
    </source>
</evidence>
<dbReference type="GO" id="GO:0009055">
    <property type="term" value="F:electron transfer activity"/>
    <property type="evidence" value="ECO:0007669"/>
    <property type="project" value="InterPro"/>
</dbReference>
<evidence type="ECO:0000256" key="3">
    <source>
        <dbReference type="ARBA" id="ARBA00022723"/>
    </source>
</evidence>
<dbReference type="PROSITE" id="PS51007">
    <property type="entry name" value="CYTC"/>
    <property type="match status" value="1"/>
</dbReference>
<evidence type="ECO:0000256" key="7">
    <source>
        <dbReference type="SAM" id="SignalP"/>
    </source>
</evidence>
<evidence type="ECO:0000313" key="9">
    <source>
        <dbReference type="EMBL" id="QCI80107.1"/>
    </source>
</evidence>
<organism evidence="9 10">
    <name type="scientific">Hankyongella ginsenosidimutans</name>
    <dbReference type="NCBI Taxonomy" id="1763828"/>
    <lineage>
        <taxon>Bacteria</taxon>
        <taxon>Pseudomonadati</taxon>
        <taxon>Pseudomonadota</taxon>
        <taxon>Alphaproteobacteria</taxon>
        <taxon>Sphingomonadales</taxon>
        <taxon>Sphingomonadaceae</taxon>
        <taxon>Hankyongella</taxon>
    </lineage>
</organism>
<keyword evidence="1" id="KW-0813">Transport</keyword>
<evidence type="ECO:0000256" key="5">
    <source>
        <dbReference type="ARBA" id="ARBA00023004"/>
    </source>
</evidence>
<keyword evidence="10" id="KW-1185">Reference proteome</keyword>
<feature type="domain" description="Cytochrome c" evidence="8">
    <location>
        <begin position="43"/>
        <end position="149"/>
    </location>
</feature>
<dbReference type="SUPFAM" id="SSF46626">
    <property type="entry name" value="Cytochrome c"/>
    <property type="match status" value="1"/>
</dbReference>
<keyword evidence="2 6" id="KW-0349">Heme</keyword>